<reference evidence="12" key="1">
    <citation type="journal article" date="2019" name="Int. J. Syst. Evol. Microbiol.">
        <title>The Global Catalogue of Microorganisms (GCM) 10K type strain sequencing project: providing services to taxonomists for standard genome sequencing and annotation.</title>
        <authorList>
            <consortium name="The Broad Institute Genomics Platform"/>
            <consortium name="The Broad Institute Genome Sequencing Center for Infectious Disease"/>
            <person name="Wu L."/>
            <person name="Ma J."/>
        </authorList>
    </citation>
    <scope>NUCLEOTIDE SEQUENCE [LARGE SCALE GENOMIC DNA]</scope>
    <source>
        <strain evidence="12">CCUG 61889</strain>
    </source>
</reference>
<evidence type="ECO:0000259" key="10">
    <source>
        <dbReference type="Pfam" id="PF00696"/>
    </source>
</evidence>
<dbReference type="RefSeq" id="WP_377914441.1">
    <property type="nucleotide sequence ID" value="NZ_JBHRZT010000039.1"/>
</dbReference>
<name>A0ABV8B1H8_9BACI</name>
<comment type="pathway">
    <text evidence="1 9">Amino-acid biosynthesis; L-arginine biosynthesis; N(2)-acetyl-L-ornithine from L-glutamate: step 2/4.</text>
</comment>
<dbReference type="Pfam" id="PF00696">
    <property type="entry name" value="AA_kinase"/>
    <property type="match status" value="1"/>
</dbReference>
<gene>
    <name evidence="9 11" type="primary">argB</name>
    <name evidence="11" type="ORF">ACFOU2_09405</name>
</gene>
<dbReference type="InterPro" id="IPR036393">
    <property type="entry name" value="AceGlu_kinase-like_sf"/>
</dbReference>
<comment type="catalytic activity">
    <reaction evidence="8 9">
        <text>N-acetyl-L-glutamate + ATP = N-acetyl-L-glutamyl 5-phosphate + ADP</text>
        <dbReference type="Rhea" id="RHEA:14629"/>
        <dbReference type="ChEBI" id="CHEBI:30616"/>
        <dbReference type="ChEBI" id="CHEBI:44337"/>
        <dbReference type="ChEBI" id="CHEBI:57936"/>
        <dbReference type="ChEBI" id="CHEBI:456216"/>
        <dbReference type="EC" id="2.7.2.8"/>
    </reaction>
</comment>
<dbReference type="PIRSF" id="PIRSF000728">
    <property type="entry name" value="NAGK"/>
    <property type="match status" value="1"/>
</dbReference>
<feature type="binding site" evidence="9">
    <location>
        <begin position="43"/>
        <end position="44"/>
    </location>
    <ligand>
        <name>substrate</name>
    </ligand>
</feature>
<feature type="site" description="Transition state stabilizer" evidence="9">
    <location>
        <position position="217"/>
    </location>
</feature>
<dbReference type="GO" id="GO:0003991">
    <property type="term" value="F:acetylglutamate kinase activity"/>
    <property type="evidence" value="ECO:0007669"/>
    <property type="project" value="UniProtKB-EC"/>
</dbReference>
<feature type="site" description="Transition state stabilizer" evidence="9">
    <location>
        <position position="10"/>
    </location>
</feature>
<dbReference type="SUPFAM" id="SSF53633">
    <property type="entry name" value="Carbamate kinase-like"/>
    <property type="match status" value="1"/>
</dbReference>
<evidence type="ECO:0000256" key="5">
    <source>
        <dbReference type="ARBA" id="ARBA00022741"/>
    </source>
</evidence>
<keyword evidence="7 9" id="KW-0067">ATP-binding</keyword>
<evidence type="ECO:0000256" key="1">
    <source>
        <dbReference type="ARBA" id="ARBA00004828"/>
    </source>
</evidence>
<sequence>MGNQETIVIKCGGSIMNELSDSFFQSLSFLADQGYRLAIVHGGGPDIAALLKRLNIQSEFVNGLRKTSAEVLDVVKMVLAGKVNKQLVTSLQTYGLNSVGLSGCDGMLLETKAINYEELGYVGEVVDVNDQLLNHLMDGGYVPVISSIGVNKEGESFNINADLAAGAVAQALGAKQLLFVTDVQGILKDDELLPEVTPADVEQLMKSGVIYGGMIPKVQAAIKALSPSLHQVQIVSGKASFMTENGEWIGTTIKYGKEETEGSADELLISNIPTI</sequence>
<dbReference type="InterPro" id="IPR037528">
    <property type="entry name" value="ArgB"/>
</dbReference>
<evidence type="ECO:0000256" key="6">
    <source>
        <dbReference type="ARBA" id="ARBA00022777"/>
    </source>
</evidence>
<accession>A0ABV8B1H8</accession>
<comment type="caution">
    <text evidence="11">The sequence shown here is derived from an EMBL/GenBank/DDBJ whole genome shotgun (WGS) entry which is preliminary data.</text>
</comment>
<proteinExistence type="inferred from homology"/>
<keyword evidence="3 9" id="KW-0028">Amino-acid biosynthesis</keyword>
<evidence type="ECO:0000256" key="8">
    <source>
        <dbReference type="ARBA" id="ARBA00048141"/>
    </source>
</evidence>
<keyword evidence="9" id="KW-0963">Cytoplasm</keyword>
<dbReference type="InterPro" id="IPR004662">
    <property type="entry name" value="AcgluKinase_fam"/>
</dbReference>
<dbReference type="PANTHER" id="PTHR23342:SF0">
    <property type="entry name" value="N-ACETYLGLUTAMATE SYNTHASE, MITOCHONDRIAL"/>
    <property type="match status" value="1"/>
</dbReference>
<comment type="function">
    <text evidence="9">Catalyzes the ATP-dependent phosphorylation of N-acetyl-L-glutamate.</text>
</comment>
<keyword evidence="5 9" id="KW-0547">Nucleotide-binding</keyword>
<evidence type="ECO:0000256" key="2">
    <source>
        <dbReference type="ARBA" id="ARBA00022571"/>
    </source>
</evidence>
<dbReference type="CDD" id="cd04238">
    <property type="entry name" value="AAK_NAGK-like"/>
    <property type="match status" value="1"/>
</dbReference>
<keyword evidence="2 9" id="KW-0055">Arginine biosynthesis</keyword>
<evidence type="ECO:0000256" key="3">
    <source>
        <dbReference type="ARBA" id="ARBA00022605"/>
    </source>
</evidence>
<keyword evidence="12" id="KW-1185">Reference proteome</keyword>
<evidence type="ECO:0000256" key="4">
    <source>
        <dbReference type="ARBA" id="ARBA00022679"/>
    </source>
</evidence>
<dbReference type="EC" id="2.7.2.8" evidence="9"/>
<organism evidence="11 12">
    <name type="scientific">Bacillus songklensis</name>
    <dbReference type="NCBI Taxonomy" id="1069116"/>
    <lineage>
        <taxon>Bacteria</taxon>
        <taxon>Bacillati</taxon>
        <taxon>Bacillota</taxon>
        <taxon>Bacilli</taxon>
        <taxon>Bacillales</taxon>
        <taxon>Bacillaceae</taxon>
        <taxon>Bacillus</taxon>
    </lineage>
</organism>
<evidence type="ECO:0000313" key="12">
    <source>
        <dbReference type="Proteomes" id="UP001595752"/>
    </source>
</evidence>
<dbReference type="NCBIfam" id="TIGR00761">
    <property type="entry name" value="argB"/>
    <property type="match status" value="1"/>
</dbReference>
<comment type="similarity">
    <text evidence="9">Belongs to the acetylglutamate kinase family. ArgB subfamily.</text>
</comment>
<evidence type="ECO:0000313" key="11">
    <source>
        <dbReference type="EMBL" id="MFC3883700.1"/>
    </source>
</evidence>
<dbReference type="Proteomes" id="UP001595752">
    <property type="component" value="Unassembled WGS sequence"/>
</dbReference>
<comment type="subcellular location">
    <subcellularLocation>
        <location evidence="9">Cytoplasm</location>
    </subcellularLocation>
</comment>
<feature type="binding site" evidence="9">
    <location>
        <position position="65"/>
    </location>
    <ligand>
        <name>substrate</name>
    </ligand>
</feature>
<feature type="domain" description="Aspartate/glutamate/uridylate kinase" evidence="10">
    <location>
        <begin position="6"/>
        <end position="236"/>
    </location>
</feature>
<dbReference type="EMBL" id="JBHRZT010000039">
    <property type="protein sequence ID" value="MFC3883700.1"/>
    <property type="molecule type" value="Genomic_DNA"/>
</dbReference>
<keyword evidence="6 9" id="KW-0418">Kinase</keyword>
<dbReference type="Gene3D" id="3.40.1160.10">
    <property type="entry name" value="Acetylglutamate kinase-like"/>
    <property type="match status" value="1"/>
</dbReference>
<feature type="binding site" evidence="9">
    <location>
        <position position="158"/>
    </location>
    <ligand>
        <name>substrate</name>
    </ligand>
</feature>
<dbReference type="PANTHER" id="PTHR23342">
    <property type="entry name" value="N-ACETYLGLUTAMATE SYNTHASE"/>
    <property type="match status" value="1"/>
</dbReference>
<protein>
    <recommendedName>
        <fullName evidence="9">Acetylglutamate kinase</fullName>
        <ecNumber evidence="9">2.7.2.8</ecNumber>
    </recommendedName>
    <alternativeName>
        <fullName evidence="9">N-acetyl-L-glutamate 5-phosphotransferase</fullName>
    </alternativeName>
    <alternativeName>
        <fullName evidence="9">NAG kinase</fullName>
        <shortName evidence="9">NAGK</shortName>
    </alternativeName>
</protein>
<evidence type="ECO:0000256" key="7">
    <source>
        <dbReference type="ARBA" id="ARBA00022840"/>
    </source>
</evidence>
<keyword evidence="4 9" id="KW-0808">Transferase</keyword>
<dbReference type="HAMAP" id="MF_00082">
    <property type="entry name" value="ArgB"/>
    <property type="match status" value="1"/>
</dbReference>
<evidence type="ECO:0000256" key="9">
    <source>
        <dbReference type="HAMAP-Rule" id="MF_00082"/>
    </source>
</evidence>
<dbReference type="InterPro" id="IPR001048">
    <property type="entry name" value="Asp/Glu/Uridylate_kinase"/>
</dbReference>